<reference evidence="2" key="1">
    <citation type="submission" date="2023-04" db="EMBL/GenBank/DDBJ databases">
        <authorList>
            <person name="Li W."/>
        </authorList>
    </citation>
    <scope>NUCLEOTIDE SEQUENCE</scope>
    <source>
        <strain evidence="2">QITACRE101</strain>
    </source>
</reference>
<comment type="caution">
    <text evidence="2">The sequence shown here is derived from an EMBL/GenBank/DDBJ whole genome shotgun (WGS) entry which is preliminary data.</text>
</comment>
<feature type="transmembrane region" description="Helical" evidence="1">
    <location>
        <begin position="50"/>
        <end position="72"/>
    </location>
</feature>
<evidence type="ECO:0000256" key="1">
    <source>
        <dbReference type="SAM" id="Phobius"/>
    </source>
</evidence>
<keyword evidence="1" id="KW-0472">Membrane</keyword>
<organism evidence="2 3">
    <name type="scientific">Providencia rettgeri</name>
    <dbReference type="NCBI Taxonomy" id="587"/>
    <lineage>
        <taxon>Bacteria</taxon>
        <taxon>Pseudomonadati</taxon>
        <taxon>Pseudomonadota</taxon>
        <taxon>Gammaproteobacteria</taxon>
        <taxon>Enterobacterales</taxon>
        <taxon>Morganellaceae</taxon>
        <taxon>Providencia</taxon>
    </lineage>
</organism>
<evidence type="ECO:0000313" key="2">
    <source>
        <dbReference type="EMBL" id="MDH2306328.1"/>
    </source>
</evidence>
<dbReference type="RefSeq" id="WP_196723689.1">
    <property type="nucleotide sequence ID" value="NZ_ABFCQP020000003.1"/>
</dbReference>
<evidence type="ECO:0000313" key="3">
    <source>
        <dbReference type="Proteomes" id="UP001162044"/>
    </source>
</evidence>
<accession>A0AB35LB67</accession>
<gene>
    <name evidence="2" type="ORF">QDQ51_12985</name>
</gene>
<proteinExistence type="predicted"/>
<sequence length="379" mass="43152">MIQPDATLPPLMSIPNKFNLFHTIIISLSIGLIVCITLFCFSTFESNHRLVYIFFISFITSSITFLSIYLTYIQRINYINQWNLERDRLIKEKTKLKRRTINSNLIFTMTALGNQGNSLFALTDKNLLKQTEKEDKSIIKNANIPILTSKNSTERFTGILDHFLLSNTESISKIASNKQTRFVILDNINELSKEYLIEKINKISSKNISNQIQFLPPNKLSTFMNEQANLLAHPPIFLLGMQINTETSYYSEAVVLLELLSNSENHGANIHQSPENILDYCIENVLSFGGNIPYAIENIWHSNIDEFELSQILEKLSTLGISPQPKLINANAVFGETSELSELLLISLALEQTQKSDLPQLILNTENMHKARIISNKNH</sequence>
<keyword evidence="1" id="KW-0812">Transmembrane</keyword>
<dbReference type="AlphaFoldDB" id="A0AB35LB67"/>
<feature type="transmembrane region" description="Helical" evidence="1">
    <location>
        <begin position="20"/>
        <end position="41"/>
    </location>
</feature>
<name>A0AB35LB67_PRORE</name>
<dbReference type="EMBL" id="JARVQW010000006">
    <property type="protein sequence ID" value="MDH2306328.1"/>
    <property type="molecule type" value="Genomic_DNA"/>
</dbReference>
<evidence type="ECO:0008006" key="4">
    <source>
        <dbReference type="Google" id="ProtNLM"/>
    </source>
</evidence>
<protein>
    <recommendedName>
        <fullName evidence="4">Type VI secretion protein</fullName>
    </recommendedName>
</protein>
<reference evidence="2" key="2">
    <citation type="submission" date="2023-10" db="EMBL/GenBank/DDBJ databases">
        <title>Analysis of Resistance Genes of Carbapenem-resistant Providencia rettgeri.</title>
        <authorList>
            <person name="Liu M."/>
        </authorList>
    </citation>
    <scope>NUCLEOTIDE SEQUENCE</scope>
    <source>
        <strain evidence="2">QITACRE101</strain>
    </source>
</reference>
<keyword evidence="1" id="KW-1133">Transmembrane helix</keyword>
<dbReference type="Proteomes" id="UP001162044">
    <property type="component" value="Unassembled WGS sequence"/>
</dbReference>